<reference evidence="2 4" key="2">
    <citation type="journal article" date="2013" name="Nature">
        <title>Insights into bilaterian evolution from three spiralian genomes.</title>
        <authorList>
            <person name="Simakov O."/>
            <person name="Marletaz F."/>
            <person name="Cho S.J."/>
            <person name="Edsinger-Gonzales E."/>
            <person name="Havlak P."/>
            <person name="Hellsten U."/>
            <person name="Kuo D.H."/>
            <person name="Larsson T."/>
            <person name="Lv J."/>
            <person name="Arendt D."/>
            <person name="Savage R."/>
            <person name="Osoegawa K."/>
            <person name="de Jong P."/>
            <person name="Grimwood J."/>
            <person name="Chapman J.A."/>
            <person name="Shapiro H."/>
            <person name="Aerts A."/>
            <person name="Otillar R.P."/>
            <person name="Terry A.Y."/>
            <person name="Boore J.L."/>
            <person name="Grigoriev I.V."/>
            <person name="Lindberg D.R."/>
            <person name="Seaver E.C."/>
            <person name="Weisblat D.A."/>
            <person name="Putnam N.H."/>
            <person name="Rokhsar D.S."/>
        </authorList>
    </citation>
    <scope>NUCLEOTIDE SEQUENCE</scope>
    <source>
        <strain evidence="2 4">I ESC-2004</strain>
    </source>
</reference>
<accession>R7UK85</accession>
<proteinExistence type="predicted"/>
<dbReference type="HOGENOM" id="CLU_593472_0_0_1"/>
<feature type="region of interest" description="Disordered" evidence="1">
    <location>
        <begin position="286"/>
        <end position="319"/>
    </location>
</feature>
<dbReference type="EnsemblMetazoa" id="CapteT213040">
    <property type="protein sequence ID" value="CapteP213040"/>
    <property type="gene ID" value="CapteG213040"/>
</dbReference>
<dbReference type="EMBL" id="AMQN01007363">
    <property type="status" value="NOT_ANNOTATED_CDS"/>
    <property type="molecule type" value="Genomic_DNA"/>
</dbReference>
<organism evidence="2">
    <name type="scientific">Capitella teleta</name>
    <name type="common">Polychaete worm</name>
    <dbReference type="NCBI Taxonomy" id="283909"/>
    <lineage>
        <taxon>Eukaryota</taxon>
        <taxon>Metazoa</taxon>
        <taxon>Spiralia</taxon>
        <taxon>Lophotrochozoa</taxon>
        <taxon>Annelida</taxon>
        <taxon>Polychaeta</taxon>
        <taxon>Sedentaria</taxon>
        <taxon>Scolecida</taxon>
        <taxon>Capitellidae</taxon>
        <taxon>Capitella</taxon>
    </lineage>
</organism>
<dbReference type="OMA" id="MMVQYQA"/>
<reference evidence="4" key="1">
    <citation type="submission" date="2012-12" db="EMBL/GenBank/DDBJ databases">
        <authorList>
            <person name="Hellsten U."/>
            <person name="Grimwood J."/>
            <person name="Chapman J.A."/>
            <person name="Shapiro H."/>
            <person name="Aerts A."/>
            <person name="Otillar R.P."/>
            <person name="Terry A.Y."/>
            <person name="Boore J.L."/>
            <person name="Simakov O."/>
            <person name="Marletaz F."/>
            <person name="Cho S.-J."/>
            <person name="Edsinger-Gonzales E."/>
            <person name="Havlak P."/>
            <person name="Kuo D.-H."/>
            <person name="Larsson T."/>
            <person name="Lv J."/>
            <person name="Arendt D."/>
            <person name="Savage R."/>
            <person name="Osoegawa K."/>
            <person name="de Jong P."/>
            <person name="Lindberg D.R."/>
            <person name="Seaver E.C."/>
            <person name="Weisblat D.A."/>
            <person name="Putnam N.H."/>
            <person name="Grigoriev I.V."/>
            <person name="Rokhsar D.S."/>
        </authorList>
    </citation>
    <scope>NUCLEOTIDE SEQUENCE</scope>
    <source>
        <strain evidence="4">I ESC-2004</strain>
    </source>
</reference>
<keyword evidence="4" id="KW-1185">Reference proteome</keyword>
<evidence type="ECO:0000313" key="3">
    <source>
        <dbReference type="EnsemblMetazoa" id="CapteP213040"/>
    </source>
</evidence>
<evidence type="ECO:0000313" key="2">
    <source>
        <dbReference type="EMBL" id="ELU06590.1"/>
    </source>
</evidence>
<evidence type="ECO:0000256" key="1">
    <source>
        <dbReference type="SAM" id="MobiDB-lite"/>
    </source>
</evidence>
<dbReference type="AlphaFoldDB" id="R7UK85"/>
<feature type="compositionally biased region" description="Basic and acidic residues" evidence="1">
    <location>
        <begin position="111"/>
        <end position="133"/>
    </location>
</feature>
<dbReference type="Proteomes" id="UP000014760">
    <property type="component" value="Unassembled WGS sequence"/>
</dbReference>
<feature type="region of interest" description="Disordered" evidence="1">
    <location>
        <begin position="18"/>
        <end position="45"/>
    </location>
</feature>
<feature type="compositionally biased region" description="Basic and acidic residues" evidence="1">
    <location>
        <begin position="305"/>
        <end position="319"/>
    </location>
</feature>
<reference evidence="3" key="3">
    <citation type="submission" date="2015-06" db="UniProtKB">
        <authorList>
            <consortium name="EnsemblMetazoa"/>
        </authorList>
    </citation>
    <scope>IDENTIFICATION</scope>
</reference>
<evidence type="ECO:0000313" key="4">
    <source>
        <dbReference type="Proteomes" id="UP000014760"/>
    </source>
</evidence>
<sequence>MEDKIVNIEKFLLKKKVPVPPPAKTNRPKSKYPVRAPTPTTPLNGQTFHLNITDEKLQTKLEAHNALPGKKLKRVQSAHAKLTSKLYQPEVSPLNKGILKQTVFSFTNENKNQKTKDPERRVTIAESELPKKNSEKKKKRPASAPVTFEPPASPPPPPRKAFLEPVVVSCKSGKQICGQRKELNDPLSKEETAKWEELDGLTIEDLIDYDDDGTYDVRSHRSFPKTLRPLLPHLTEDIPSIMTGVDSSRCLIFLPSMNIHEAMNLPVVPAPQEADEELMYIEKLPAPGSEAKPKRYKHPRTPNPIEDKRSHASKKNPENDMTRVTSFLQFFSQSGDLIMETPRGERTTEVVRQEIKELEDLMQGVGTADGCCAMARYQADINYLQSMLRDTMPRVEEVERKIAEKEANEHTDFFGLKAFYKEHDDVMKQIKTKYAQCIRELKDLGEGFTNNDENGENENQN</sequence>
<dbReference type="OrthoDB" id="6286301at2759"/>
<protein>
    <submittedName>
        <fullName evidence="2 3">Uncharacterized protein</fullName>
    </submittedName>
</protein>
<name>R7UK85_CAPTE</name>
<feature type="region of interest" description="Disordered" evidence="1">
    <location>
        <begin position="109"/>
        <end position="160"/>
    </location>
</feature>
<gene>
    <name evidence="2" type="ORF">CAPTEDRAFT_213040</name>
</gene>
<dbReference type="EMBL" id="KB300512">
    <property type="protein sequence ID" value="ELU06590.1"/>
    <property type="molecule type" value="Genomic_DNA"/>
</dbReference>